<dbReference type="Pfam" id="PF00188">
    <property type="entry name" value="CAP"/>
    <property type="match status" value="1"/>
</dbReference>
<dbReference type="AlphaFoldDB" id="A0A6L3V7G9"/>
<dbReference type="InterPro" id="IPR035940">
    <property type="entry name" value="CAP_sf"/>
</dbReference>
<dbReference type="SMART" id="SM00257">
    <property type="entry name" value="LysM"/>
    <property type="match status" value="1"/>
</dbReference>
<name>A0A6L3V7G9_9BACI</name>
<keyword evidence="1" id="KW-0732">Signal</keyword>
<dbReference type="Gene3D" id="3.40.33.10">
    <property type="entry name" value="CAP"/>
    <property type="match status" value="1"/>
</dbReference>
<dbReference type="PANTHER" id="PTHR31157">
    <property type="entry name" value="SCP DOMAIN-CONTAINING PROTEIN"/>
    <property type="match status" value="1"/>
</dbReference>
<protein>
    <submittedName>
        <fullName evidence="3">LysM peptidoglycan-binding domain-containing protein</fullName>
    </submittedName>
</protein>
<accession>A0A6L3V7G9</accession>
<comment type="caution">
    <text evidence="3">The sequence shown here is derived from an EMBL/GenBank/DDBJ whole genome shotgun (WGS) entry which is preliminary data.</text>
</comment>
<dbReference type="InterPro" id="IPR018392">
    <property type="entry name" value="LysM"/>
</dbReference>
<evidence type="ECO:0000259" key="2">
    <source>
        <dbReference type="PROSITE" id="PS51782"/>
    </source>
</evidence>
<organism evidence="3 4">
    <name type="scientific">Cytobacillus depressus</name>
    <dbReference type="NCBI Taxonomy" id="1602942"/>
    <lineage>
        <taxon>Bacteria</taxon>
        <taxon>Bacillati</taxon>
        <taxon>Bacillota</taxon>
        <taxon>Bacilli</taxon>
        <taxon>Bacillales</taxon>
        <taxon>Bacillaceae</taxon>
        <taxon>Cytobacillus</taxon>
    </lineage>
</organism>
<dbReference type="PROSITE" id="PS51782">
    <property type="entry name" value="LYSM"/>
    <property type="match status" value="1"/>
</dbReference>
<dbReference type="CDD" id="cd05379">
    <property type="entry name" value="CAP_bacterial"/>
    <property type="match status" value="1"/>
</dbReference>
<dbReference type="SUPFAM" id="SSF55797">
    <property type="entry name" value="PR-1-like"/>
    <property type="match status" value="1"/>
</dbReference>
<dbReference type="InterPro" id="IPR014044">
    <property type="entry name" value="CAP_dom"/>
</dbReference>
<dbReference type="OrthoDB" id="9783944at2"/>
<evidence type="ECO:0000313" key="3">
    <source>
        <dbReference type="EMBL" id="KAB2337384.1"/>
    </source>
</evidence>
<dbReference type="SUPFAM" id="SSF54106">
    <property type="entry name" value="LysM domain"/>
    <property type="match status" value="1"/>
</dbReference>
<dbReference type="Gene3D" id="3.10.350.10">
    <property type="entry name" value="LysM domain"/>
    <property type="match status" value="1"/>
</dbReference>
<keyword evidence="4" id="KW-1185">Reference proteome</keyword>
<proteinExistence type="predicted"/>
<feature type="domain" description="LysM" evidence="2">
    <location>
        <begin position="25"/>
        <end position="70"/>
    </location>
</feature>
<feature type="chain" id="PRO_5038348671" evidence="1">
    <location>
        <begin position="22"/>
        <end position="214"/>
    </location>
</feature>
<dbReference type="Pfam" id="PF01476">
    <property type="entry name" value="LysM"/>
    <property type="match status" value="1"/>
</dbReference>
<sequence>MKRLSLYIVCVLLTFSITGRAAAKTEYIVQKGDTFWEIALSNKVELDILIQMNSQVSNPDIIFPGQKIFIPGGKRIVNIVPLSPLEKTLFDLTNAKRKQIGLRPLLLDQTLLSAARQKSLDMMKNEYVSHISPRYGDYKTMLKALQIPFENVRECIGAGTNSAEEILQTWLSSSVNKANILDKESNQIGIGYAKGGLHGHYWTVYINQKAKGGN</sequence>
<dbReference type="InterPro" id="IPR036779">
    <property type="entry name" value="LysM_dom_sf"/>
</dbReference>
<dbReference type="Proteomes" id="UP000481030">
    <property type="component" value="Unassembled WGS sequence"/>
</dbReference>
<dbReference type="RefSeq" id="WP_151534076.1">
    <property type="nucleotide sequence ID" value="NZ_WBOS01000002.1"/>
</dbReference>
<dbReference type="EMBL" id="WBOS01000002">
    <property type="protein sequence ID" value="KAB2337384.1"/>
    <property type="molecule type" value="Genomic_DNA"/>
</dbReference>
<dbReference type="CDD" id="cd00118">
    <property type="entry name" value="LysM"/>
    <property type="match status" value="1"/>
</dbReference>
<dbReference type="PANTHER" id="PTHR31157:SF1">
    <property type="entry name" value="SCP DOMAIN-CONTAINING PROTEIN"/>
    <property type="match status" value="1"/>
</dbReference>
<gene>
    <name evidence="3" type="ORF">F7731_07165</name>
</gene>
<reference evidence="3 4" key="1">
    <citation type="journal article" date="2016" name="Antonie Van Leeuwenhoek">
        <title>Bacillus depressus sp. nov., isolated from soil of a sunflower field.</title>
        <authorList>
            <person name="Wei X."/>
            <person name="Xin D."/>
            <person name="Xin Y."/>
            <person name="Zhang H."/>
            <person name="Wang T."/>
            <person name="Zhang J."/>
        </authorList>
    </citation>
    <scope>NUCLEOTIDE SEQUENCE [LARGE SCALE GENOMIC DNA]</scope>
    <source>
        <strain evidence="3 4">BZ1</strain>
    </source>
</reference>
<feature type="signal peptide" evidence="1">
    <location>
        <begin position="1"/>
        <end position="21"/>
    </location>
</feature>
<evidence type="ECO:0000256" key="1">
    <source>
        <dbReference type="SAM" id="SignalP"/>
    </source>
</evidence>
<evidence type="ECO:0000313" key="4">
    <source>
        <dbReference type="Proteomes" id="UP000481030"/>
    </source>
</evidence>